<feature type="compositionally biased region" description="Polar residues" evidence="9">
    <location>
        <begin position="387"/>
        <end position="415"/>
    </location>
</feature>
<dbReference type="InParanoid" id="A0A0L0H6H4"/>
<dbReference type="PANTHER" id="PTHR13902">
    <property type="entry name" value="SERINE/THREONINE-PROTEIN KINASE WNK WITH NO LYSINE -RELATED"/>
    <property type="match status" value="1"/>
</dbReference>
<keyword evidence="12" id="KW-1185">Reference proteome</keyword>
<dbReference type="FunFam" id="1.10.510.10:FF:001565">
    <property type="entry name" value="WNK protein kinase"/>
    <property type="match status" value="1"/>
</dbReference>
<evidence type="ECO:0000256" key="9">
    <source>
        <dbReference type="SAM" id="MobiDB-lite"/>
    </source>
</evidence>
<keyword evidence="3" id="KW-0808">Transferase</keyword>
<keyword evidence="6" id="KW-0067">ATP-binding</keyword>
<feature type="region of interest" description="Disordered" evidence="9">
    <location>
        <begin position="808"/>
        <end position="896"/>
    </location>
</feature>
<evidence type="ECO:0000256" key="7">
    <source>
        <dbReference type="ARBA" id="ARBA00047899"/>
    </source>
</evidence>
<feature type="compositionally biased region" description="Polar residues" evidence="9">
    <location>
        <begin position="826"/>
        <end position="843"/>
    </location>
</feature>
<dbReference type="RefSeq" id="XP_016604877.1">
    <property type="nucleotide sequence ID" value="XM_016755828.1"/>
</dbReference>
<dbReference type="STRING" id="645134.A0A0L0H6H4"/>
<accession>A0A0L0H6H4</accession>
<dbReference type="SMART" id="SM00220">
    <property type="entry name" value="S_TKc"/>
    <property type="match status" value="1"/>
</dbReference>
<name>A0A0L0H6H4_SPIPD</name>
<dbReference type="Pfam" id="PF00069">
    <property type="entry name" value="Pkinase"/>
    <property type="match status" value="1"/>
</dbReference>
<dbReference type="GO" id="GO:0004674">
    <property type="term" value="F:protein serine/threonine kinase activity"/>
    <property type="evidence" value="ECO:0007669"/>
    <property type="project" value="UniProtKB-KW"/>
</dbReference>
<evidence type="ECO:0000256" key="2">
    <source>
        <dbReference type="ARBA" id="ARBA00022527"/>
    </source>
</evidence>
<feature type="domain" description="Protein kinase" evidence="10">
    <location>
        <begin position="94"/>
        <end position="354"/>
    </location>
</feature>
<dbReference type="PROSITE" id="PS00108">
    <property type="entry name" value="PROTEIN_KINASE_ST"/>
    <property type="match status" value="1"/>
</dbReference>
<dbReference type="AlphaFoldDB" id="A0A0L0H6H4"/>
<evidence type="ECO:0000256" key="6">
    <source>
        <dbReference type="ARBA" id="ARBA00022840"/>
    </source>
</evidence>
<evidence type="ECO:0000256" key="5">
    <source>
        <dbReference type="ARBA" id="ARBA00022777"/>
    </source>
</evidence>
<dbReference type="OrthoDB" id="4062651at2759"/>
<reference evidence="11 12" key="1">
    <citation type="submission" date="2009-08" db="EMBL/GenBank/DDBJ databases">
        <title>The Genome Sequence of Spizellomyces punctatus strain DAOM BR117.</title>
        <authorList>
            <consortium name="The Broad Institute Genome Sequencing Platform"/>
            <person name="Russ C."/>
            <person name="Cuomo C."/>
            <person name="Shea T."/>
            <person name="Young S.K."/>
            <person name="Zeng Q."/>
            <person name="Koehrsen M."/>
            <person name="Haas B."/>
            <person name="Borodovsky M."/>
            <person name="Guigo R."/>
            <person name="Alvarado L."/>
            <person name="Berlin A."/>
            <person name="Bochicchio J."/>
            <person name="Borenstein D."/>
            <person name="Chapman S."/>
            <person name="Chen Z."/>
            <person name="Engels R."/>
            <person name="Freedman E."/>
            <person name="Gellesch M."/>
            <person name="Goldberg J."/>
            <person name="Griggs A."/>
            <person name="Gujja S."/>
            <person name="Heiman D."/>
            <person name="Hepburn T."/>
            <person name="Howarth C."/>
            <person name="Jen D."/>
            <person name="Larson L."/>
            <person name="Lewis B."/>
            <person name="Mehta T."/>
            <person name="Park D."/>
            <person name="Pearson M."/>
            <person name="Roberts A."/>
            <person name="Saif S."/>
            <person name="Shenoy N."/>
            <person name="Sisk P."/>
            <person name="Stolte C."/>
            <person name="Sykes S."/>
            <person name="Thomson T."/>
            <person name="Walk T."/>
            <person name="White J."/>
            <person name="Yandava C."/>
            <person name="Burger G."/>
            <person name="Gray M.W."/>
            <person name="Holland P.W.H."/>
            <person name="King N."/>
            <person name="Lang F.B.F."/>
            <person name="Roger A.J."/>
            <person name="Ruiz-Trillo I."/>
            <person name="Lander E."/>
            <person name="Nusbaum C."/>
        </authorList>
    </citation>
    <scope>NUCLEOTIDE SEQUENCE [LARGE SCALE GENOMIC DNA]</scope>
    <source>
        <strain evidence="11 12">DAOM BR117</strain>
    </source>
</reference>
<comment type="catalytic activity">
    <reaction evidence="8">
        <text>L-seryl-[protein] + ATP = O-phospho-L-seryl-[protein] + ADP + H(+)</text>
        <dbReference type="Rhea" id="RHEA:17989"/>
        <dbReference type="Rhea" id="RHEA-COMP:9863"/>
        <dbReference type="Rhea" id="RHEA-COMP:11604"/>
        <dbReference type="ChEBI" id="CHEBI:15378"/>
        <dbReference type="ChEBI" id="CHEBI:29999"/>
        <dbReference type="ChEBI" id="CHEBI:30616"/>
        <dbReference type="ChEBI" id="CHEBI:83421"/>
        <dbReference type="ChEBI" id="CHEBI:456216"/>
        <dbReference type="EC" id="2.7.11.1"/>
    </reaction>
</comment>
<organism evidence="11 12">
    <name type="scientific">Spizellomyces punctatus (strain DAOM BR117)</name>
    <dbReference type="NCBI Taxonomy" id="645134"/>
    <lineage>
        <taxon>Eukaryota</taxon>
        <taxon>Fungi</taxon>
        <taxon>Fungi incertae sedis</taxon>
        <taxon>Chytridiomycota</taxon>
        <taxon>Chytridiomycota incertae sedis</taxon>
        <taxon>Chytridiomycetes</taxon>
        <taxon>Spizellomycetales</taxon>
        <taxon>Spizellomycetaceae</taxon>
        <taxon>Spizellomyces</taxon>
    </lineage>
</organism>
<feature type="compositionally biased region" description="Basic and acidic residues" evidence="9">
    <location>
        <begin position="887"/>
        <end position="896"/>
    </location>
</feature>
<proteinExistence type="predicted"/>
<dbReference type="GO" id="GO:0005524">
    <property type="term" value="F:ATP binding"/>
    <property type="evidence" value="ECO:0007669"/>
    <property type="project" value="UniProtKB-KW"/>
</dbReference>
<dbReference type="Gene3D" id="3.30.200.20">
    <property type="entry name" value="Phosphorylase Kinase, domain 1"/>
    <property type="match status" value="1"/>
</dbReference>
<dbReference type="OMA" id="YVEPRSQ"/>
<evidence type="ECO:0000313" key="11">
    <source>
        <dbReference type="EMBL" id="KNC96837.1"/>
    </source>
</evidence>
<evidence type="ECO:0000256" key="1">
    <source>
        <dbReference type="ARBA" id="ARBA00012513"/>
    </source>
</evidence>
<dbReference type="EMBL" id="KQ257466">
    <property type="protein sequence ID" value="KNC96837.1"/>
    <property type="molecule type" value="Genomic_DNA"/>
</dbReference>
<feature type="compositionally biased region" description="Low complexity" evidence="9">
    <location>
        <begin position="661"/>
        <end position="681"/>
    </location>
</feature>
<gene>
    <name evidence="11" type="ORF">SPPG_07671</name>
</gene>
<keyword evidence="4" id="KW-0547">Nucleotide-binding</keyword>
<protein>
    <recommendedName>
        <fullName evidence="1">non-specific serine/threonine protein kinase</fullName>
        <ecNumber evidence="1">2.7.11.1</ecNumber>
    </recommendedName>
</protein>
<evidence type="ECO:0000256" key="4">
    <source>
        <dbReference type="ARBA" id="ARBA00022741"/>
    </source>
</evidence>
<dbReference type="InterPro" id="IPR008271">
    <property type="entry name" value="Ser/Thr_kinase_AS"/>
</dbReference>
<evidence type="ECO:0000259" key="10">
    <source>
        <dbReference type="PROSITE" id="PS50011"/>
    </source>
</evidence>
<feature type="compositionally biased region" description="Low complexity" evidence="9">
    <location>
        <begin position="623"/>
        <end position="640"/>
    </location>
</feature>
<sequence length="896" mass="97668">MARDHPLLKLISSFETRQPLHLEVPPFLKRLLDYGQKTGVRKPILRPPLPLLDSAKSSFIMSGSEYRISGGSQQSDEEDEDNRVIETDPTGRFERYAECLGKGAYKEVFKAFDTEEGVEVAWNQLRIDHLLKREAQRILSEIQILESLRNDSIINMYHSWIAKGKDGKDKVYFITELMTSGTLKSYIRKTKGAVKPKVLKSWCRQILSGLHYLHTRDPPIIHRDLKCENVFINGNNGQAKIGDLGLAVVKHRDHVSSVLGTPEFMAPELYDEKYDEKVDIYAFGMMMLEIITKEYPYSECTNQAQIYKKVSSGIKPRALQKIEDDETRRFVELCIAFNPYQRPTAEELLRHPFLIPTQGSMVSVNSLEGSTEMVKEPRGAKHEHHGSVTSASSFESPVNGDSGSSAWHSDRQPATQPALTNAVPVMVDAENHTFEILKRGHPANLPPHGSGTVCSVEVVERLNDEEVQVKMIYTMSGRPSQEIKFPFSIAADTSRDVVGEMVREGIIDTGDEPVAVERLESAVRAVISGEASSSEGGSVELRRVTNGRRGESYERGVSAERYGSLYPSAHSSPPLSPATFPRYRHASEPEAPVSTLVRHNTMPRSVSNASIGHANTRLAQVYSVSPGSSPVPSPITTSPTMRKADTSDVRMGHGHSLSIESVASGAESLSTSSSSRPVTPLGGEWFTERPSGEDGIKDAVAVQVIDGDMSALPAVHDWPLEGGALLPPHVVIPHSTTAVIPAPLTSSHPPIRVDTAVHKKLAELQELNLRGFGNLASHAKPSSALVSSFPTLPPSSVVGGFMSLGQMAGGQPRSAPIGGHRPPISFGSQPSGFTSGFYSTAPTTDRPPQKFVPSSSQPPANGNGTGRPRGLEEWTRGETNGAVQAPSRDDGVNLMD</sequence>
<dbReference type="InterPro" id="IPR011009">
    <property type="entry name" value="Kinase-like_dom_sf"/>
</dbReference>
<dbReference type="Proteomes" id="UP000053201">
    <property type="component" value="Unassembled WGS sequence"/>
</dbReference>
<dbReference type="InterPro" id="IPR050588">
    <property type="entry name" value="WNK_Ser-Thr_kinase"/>
</dbReference>
<dbReference type="Gene3D" id="1.10.510.10">
    <property type="entry name" value="Transferase(Phosphotransferase) domain 1"/>
    <property type="match status" value="1"/>
</dbReference>
<evidence type="ECO:0000256" key="8">
    <source>
        <dbReference type="ARBA" id="ARBA00048679"/>
    </source>
</evidence>
<dbReference type="SUPFAM" id="SSF56112">
    <property type="entry name" value="Protein kinase-like (PK-like)"/>
    <property type="match status" value="1"/>
</dbReference>
<dbReference type="VEuPathDB" id="FungiDB:SPPG_07671"/>
<feature type="region of interest" description="Disordered" evidence="9">
    <location>
        <begin position="371"/>
        <end position="415"/>
    </location>
</feature>
<dbReference type="CDD" id="cd13983">
    <property type="entry name" value="STKc_WNK"/>
    <property type="match status" value="1"/>
</dbReference>
<dbReference type="InterPro" id="IPR000719">
    <property type="entry name" value="Prot_kinase_dom"/>
</dbReference>
<keyword evidence="5 11" id="KW-0418">Kinase</keyword>
<evidence type="ECO:0000256" key="3">
    <source>
        <dbReference type="ARBA" id="ARBA00022679"/>
    </source>
</evidence>
<dbReference type="GeneID" id="27690869"/>
<feature type="compositionally biased region" description="Polar residues" evidence="9">
    <location>
        <begin position="852"/>
        <end position="862"/>
    </location>
</feature>
<comment type="catalytic activity">
    <reaction evidence="7">
        <text>L-threonyl-[protein] + ATP = O-phospho-L-threonyl-[protein] + ADP + H(+)</text>
        <dbReference type="Rhea" id="RHEA:46608"/>
        <dbReference type="Rhea" id="RHEA-COMP:11060"/>
        <dbReference type="Rhea" id="RHEA-COMP:11605"/>
        <dbReference type="ChEBI" id="CHEBI:15378"/>
        <dbReference type="ChEBI" id="CHEBI:30013"/>
        <dbReference type="ChEBI" id="CHEBI:30616"/>
        <dbReference type="ChEBI" id="CHEBI:61977"/>
        <dbReference type="ChEBI" id="CHEBI:456216"/>
        <dbReference type="EC" id="2.7.11.1"/>
    </reaction>
</comment>
<dbReference type="eggNOG" id="KOG0584">
    <property type="taxonomic scope" value="Eukaryota"/>
</dbReference>
<dbReference type="FunFam" id="3.30.200.20:FF:000075">
    <property type="entry name" value="Probable serine/threonine-protein kinase WNK1"/>
    <property type="match status" value="1"/>
</dbReference>
<keyword evidence="2" id="KW-0723">Serine/threonine-protein kinase</keyword>
<dbReference type="PROSITE" id="PS50011">
    <property type="entry name" value="PROTEIN_KINASE_DOM"/>
    <property type="match status" value="1"/>
</dbReference>
<dbReference type="EC" id="2.7.11.1" evidence="1"/>
<evidence type="ECO:0000313" key="12">
    <source>
        <dbReference type="Proteomes" id="UP000053201"/>
    </source>
</evidence>
<feature type="region of interest" description="Disordered" evidence="9">
    <location>
        <begin position="623"/>
        <end position="692"/>
    </location>
</feature>
<feature type="compositionally biased region" description="Basic and acidic residues" evidence="9">
    <location>
        <begin position="642"/>
        <end position="651"/>
    </location>
</feature>